<organism evidence="1 2">
    <name type="scientific">Microbacterium aerolatum</name>
    <dbReference type="NCBI Taxonomy" id="153731"/>
    <lineage>
        <taxon>Bacteria</taxon>
        <taxon>Bacillati</taxon>
        <taxon>Actinomycetota</taxon>
        <taxon>Actinomycetes</taxon>
        <taxon>Micrococcales</taxon>
        <taxon>Microbacteriaceae</taxon>
        <taxon>Microbacterium</taxon>
    </lineage>
</organism>
<protein>
    <submittedName>
        <fullName evidence="1">Uncharacterized protein</fullName>
    </submittedName>
</protein>
<evidence type="ECO:0000313" key="1">
    <source>
        <dbReference type="EMBL" id="GEK86656.1"/>
    </source>
</evidence>
<dbReference type="EMBL" id="BJUW01000007">
    <property type="protein sequence ID" value="GEK86656.1"/>
    <property type="molecule type" value="Genomic_DNA"/>
</dbReference>
<dbReference type="RefSeq" id="WP_147039255.1">
    <property type="nucleotide sequence ID" value="NZ_BJUW01000007.1"/>
</dbReference>
<accession>A0A511AF58</accession>
<name>A0A511AF58_9MICO</name>
<comment type="caution">
    <text evidence="1">The sequence shown here is derived from an EMBL/GenBank/DDBJ whole genome shotgun (WGS) entry which is preliminary data.</text>
</comment>
<gene>
    <name evidence="1" type="ORF">MAE01_18320</name>
</gene>
<reference evidence="1 2" key="1">
    <citation type="submission" date="2019-07" db="EMBL/GenBank/DDBJ databases">
        <title>Whole genome shotgun sequence of Microbacterium aerolatum NBRC 103071.</title>
        <authorList>
            <person name="Hosoyama A."/>
            <person name="Uohara A."/>
            <person name="Ohji S."/>
            <person name="Ichikawa N."/>
        </authorList>
    </citation>
    <scope>NUCLEOTIDE SEQUENCE [LARGE SCALE GENOMIC DNA]</scope>
    <source>
        <strain evidence="1 2">NBRC 103071</strain>
    </source>
</reference>
<dbReference type="AlphaFoldDB" id="A0A511AF58"/>
<dbReference type="OrthoDB" id="5007869at2"/>
<keyword evidence="2" id="KW-1185">Reference proteome</keyword>
<dbReference type="Proteomes" id="UP000321225">
    <property type="component" value="Unassembled WGS sequence"/>
</dbReference>
<evidence type="ECO:0000313" key="2">
    <source>
        <dbReference type="Proteomes" id="UP000321225"/>
    </source>
</evidence>
<sequence length="86" mass="9447">MKLDDADLLLQRVATIAIMYYPGLPADAPEYKLDDDIDWCLDETSPGDASAELRDLIGRTVVDPTAHREALTALVYSKVPDADNPD</sequence>
<proteinExistence type="predicted"/>